<sequence length="111" mass="12813">MQVKQQKKSSNKWNCVICNQKQSVKKIYAEGYQAKEIRLFVQSFNMSRKDADEIAAIECETSSVGHFVEHLEGVRVQDEHKAKKRSDWSEYIENEEHTRPACLTSLPNGPN</sequence>
<dbReference type="GO" id="GO:0003682">
    <property type="term" value="F:chromatin binding"/>
    <property type="evidence" value="ECO:0007669"/>
    <property type="project" value="TreeGrafter"/>
</dbReference>
<dbReference type="Pfam" id="PF15749">
    <property type="entry name" value="MRNIP"/>
    <property type="match status" value="1"/>
</dbReference>
<protein>
    <recommendedName>
        <fullName evidence="1">MRN complex-interacting protein N-terminal domain-containing protein</fullName>
    </recommendedName>
</protein>
<reference evidence="2" key="2">
    <citation type="submission" date="2020-07" db="EMBL/GenBank/DDBJ databases">
        <authorList>
            <person name="Vera ALvarez R."/>
            <person name="Arias-Moreno D.M."/>
            <person name="Jimenez-Jacinto V."/>
            <person name="Jimenez-Bremont J.F."/>
            <person name="Swaminathan K."/>
            <person name="Moose S.P."/>
            <person name="Guerrero-Gonzalez M.L."/>
            <person name="Marino-Ramirez L."/>
            <person name="Landsman D."/>
            <person name="Rodriguez-Kessler M."/>
            <person name="Delgado-Sanchez P."/>
        </authorList>
    </citation>
    <scope>NUCLEOTIDE SEQUENCE</scope>
    <source>
        <tissue evidence="2">Cladode</tissue>
    </source>
</reference>
<dbReference type="AlphaFoldDB" id="A0A7C8YBT2"/>
<dbReference type="EMBL" id="GISG01002073">
    <property type="protein sequence ID" value="MBA4614355.1"/>
    <property type="molecule type" value="Transcribed_RNA"/>
</dbReference>
<reference evidence="2" key="1">
    <citation type="journal article" date="2013" name="J. Plant Res.">
        <title>Effect of fungi and light on seed germination of three Opuntia species from semiarid lands of central Mexico.</title>
        <authorList>
            <person name="Delgado-Sanchez P."/>
            <person name="Jimenez-Bremont J.F."/>
            <person name="Guerrero-Gonzalez Mde L."/>
            <person name="Flores J."/>
        </authorList>
    </citation>
    <scope>NUCLEOTIDE SEQUENCE</scope>
    <source>
        <tissue evidence="2">Cladode</tissue>
    </source>
</reference>
<proteinExistence type="predicted"/>
<dbReference type="PANTHER" id="PTHR15863">
    <property type="entry name" value="MRN COMPLEX-INTERACTING PROTEIN"/>
    <property type="match status" value="1"/>
</dbReference>
<dbReference type="InterPro" id="IPR032739">
    <property type="entry name" value="MRNIP"/>
</dbReference>
<accession>A0A7C8YBT2</accession>
<evidence type="ECO:0000313" key="2">
    <source>
        <dbReference type="EMBL" id="MBA4614355.1"/>
    </source>
</evidence>
<name>A0A7C8YBT2_OPUST</name>
<dbReference type="GO" id="GO:0007095">
    <property type="term" value="P:mitotic G2 DNA damage checkpoint signaling"/>
    <property type="evidence" value="ECO:0007669"/>
    <property type="project" value="TreeGrafter"/>
</dbReference>
<evidence type="ECO:0000259" key="1">
    <source>
        <dbReference type="Pfam" id="PF15749"/>
    </source>
</evidence>
<organism evidence="2">
    <name type="scientific">Opuntia streptacantha</name>
    <name type="common">Prickly pear cactus</name>
    <name type="synonym">Opuntia cardona</name>
    <dbReference type="NCBI Taxonomy" id="393608"/>
    <lineage>
        <taxon>Eukaryota</taxon>
        <taxon>Viridiplantae</taxon>
        <taxon>Streptophyta</taxon>
        <taxon>Embryophyta</taxon>
        <taxon>Tracheophyta</taxon>
        <taxon>Spermatophyta</taxon>
        <taxon>Magnoliopsida</taxon>
        <taxon>eudicotyledons</taxon>
        <taxon>Gunneridae</taxon>
        <taxon>Pentapetalae</taxon>
        <taxon>Caryophyllales</taxon>
        <taxon>Cactineae</taxon>
        <taxon>Cactaceae</taxon>
        <taxon>Opuntioideae</taxon>
        <taxon>Opuntia</taxon>
    </lineage>
</organism>
<dbReference type="InterPro" id="IPR049472">
    <property type="entry name" value="MRNIP_N"/>
</dbReference>
<dbReference type="PANTHER" id="PTHR15863:SF2">
    <property type="entry name" value="MRN COMPLEX-INTERACTING PROTEIN"/>
    <property type="match status" value="1"/>
</dbReference>
<dbReference type="GO" id="GO:0005634">
    <property type="term" value="C:nucleus"/>
    <property type="evidence" value="ECO:0007669"/>
    <property type="project" value="TreeGrafter"/>
</dbReference>
<feature type="domain" description="MRN complex-interacting protein N-terminal" evidence="1">
    <location>
        <begin position="1"/>
        <end position="91"/>
    </location>
</feature>